<dbReference type="PANTHER" id="PTHR13374:SF3">
    <property type="entry name" value="DET1 HOMOLOG"/>
    <property type="match status" value="1"/>
</dbReference>
<organism evidence="1 2">
    <name type="scientific">Artemisia annua</name>
    <name type="common">Sweet wormwood</name>
    <dbReference type="NCBI Taxonomy" id="35608"/>
    <lineage>
        <taxon>Eukaryota</taxon>
        <taxon>Viridiplantae</taxon>
        <taxon>Streptophyta</taxon>
        <taxon>Embryophyta</taxon>
        <taxon>Tracheophyta</taxon>
        <taxon>Spermatophyta</taxon>
        <taxon>Magnoliopsida</taxon>
        <taxon>eudicotyledons</taxon>
        <taxon>Gunneridae</taxon>
        <taxon>Pentapetalae</taxon>
        <taxon>asterids</taxon>
        <taxon>campanulids</taxon>
        <taxon>Asterales</taxon>
        <taxon>Asteraceae</taxon>
        <taxon>Asteroideae</taxon>
        <taxon>Anthemideae</taxon>
        <taxon>Artemisiinae</taxon>
        <taxon>Artemisia</taxon>
    </lineage>
</organism>
<dbReference type="Proteomes" id="UP000245207">
    <property type="component" value="Unassembled WGS sequence"/>
</dbReference>
<protein>
    <submittedName>
        <fullName evidence="1">Light-mediated development protein DET1</fullName>
    </submittedName>
</protein>
<dbReference type="GO" id="GO:0032436">
    <property type="term" value="P:positive regulation of proteasomal ubiquitin-dependent protein catabolic process"/>
    <property type="evidence" value="ECO:0007669"/>
    <property type="project" value="TreeGrafter"/>
</dbReference>
<dbReference type="OrthoDB" id="18339at2759"/>
<dbReference type="GO" id="GO:0016567">
    <property type="term" value="P:protein ubiquitination"/>
    <property type="evidence" value="ECO:0007669"/>
    <property type="project" value="TreeGrafter"/>
</dbReference>
<keyword evidence="2" id="KW-1185">Reference proteome</keyword>
<comment type="caution">
    <text evidence="1">The sequence shown here is derived from an EMBL/GenBank/DDBJ whole genome shotgun (WGS) entry which is preliminary data.</text>
</comment>
<sequence>MKTGVSAKTFGKLPGSLLISTGMLQGPLLSVCLIILVSHIAQNGKSGIHEDVSVPASTIYDVECPDHSFRKFTEDGKYLISFSRNHQDLIVYRPTWLSFSCKQEDCDTQDLPAKAKKFESFFTQLYSVPLASASELICKDFFLYAETNQFGLFATSTAQIYDAPATGGAIQGVPSIEKITFHLLRLEDGVVLDERVFCNDYINLAHSMGVFLFDDLLAIVSLRYQRIHILQIRDSGSLVDVRAIGEFCREDDELFLNSSAQAIPASTVYDVECPDHSFRKFTEDGKYLISFSRNHQDLIVYRPTWLSFSCKQEDCDTQDLPVKAKKFESFFTQLYSVPLASASELICKDFFLYAESNQFGLFATSTAQIYDAPATGGAIQGVPSIEKITFHLLRYGLDACSQLLSSEMFVVEVARSVGWGVGWPSGSNWFESEWVYSQLEDGVVLDERVFCNDYINLAHSMGVFLFDDLLAIVSLRYQRIHILQIRDSGSLVDVRAIGEFCREDDELFLNSSAQASTDISSCLLRDTRYLVSADKSQAQQIPTNNVVNGPHPEQPPQENPFLSGIKQRLLSFIVRGIRNEEKDETMRIQSLKKKFYFHFQDYVDLIIWKVQFLDRHHLLIKLGSVDGAVSRNADNHPAFFAVYNMESTEIIAFYQTSSDELYLLFEQFCDHFHVPSKSFPYMNFISSHSNNIHALEQLRSSKIKATSFSLFVKKVLASLPFNCQSQSPSPYFDQSLFRFDEKLISAADRHRQSTDHPIKFILRRPPYTLKFKIKPGPEAGVTDCRTKRISSFLFHPVFPLALSIQQTLFLQPAVVNIHFRR</sequence>
<dbReference type="GO" id="GO:1990756">
    <property type="term" value="F:ubiquitin-like ligase-substrate adaptor activity"/>
    <property type="evidence" value="ECO:0007669"/>
    <property type="project" value="TreeGrafter"/>
</dbReference>
<reference evidence="1 2" key="1">
    <citation type="journal article" date="2018" name="Mol. Plant">
        <title>The genome of Artemisia annua provides insight into the evolution of Asteraceae family and artemisinin biosynthesis.</title>
        <authorList>
            <person name="Shen Q."/>
            <person name="Zhang L."/>
            <person name="Liao Z."/>
            <person name="Wang S."/>
            <person name="Yan T."/>
            <person name="Shi P."/>
            <person name="Liu M."/>
            <person name="Fu X."/>
            <person name="Pan Q."/>
            <person name="Wang Y."/>
            <person name="Lv Z."/>
            <person name="Lu X."/>
            <person name="Zhang F."/>
            <person name="Jiang W."/>
            <person name="Ma Y."/>
            <person name="Chen M."/>
            <person name="Hao X."/>
            <person name="Li L."/>
            <person name="Tang Y."/>
            <person name="Lv G."/>
            <person name="Zhou Y."/>
            <person name="Sun X."/>
            <person name="Brodelius P.E."/>
            <person name="Rose J.K.C."/>
            <person name="Tang K."/>
        </authorList>
    </citation>
    <scope>NUCLEOTIDE SEQUENCE [LARGE SCALE GENOMIC DNA]</scope>
    <source>
        <strain evidence="2">cv. Huhao1</strain>
        <tissue evidence="1">Leaf</tissue>
    </source>
</reference>
<evidence type="ECO:0000313" key="1">
    <source>
        <dbReference type="EMBL" id="PWA68354.1"/>
    </source>
</evidence>
<dbReference type="AlphaFoldDB" id="A0A2U1N4H9"/>
<proteinExistence type="predicted"/>
<evidence type="ECO:0000313" key="2">
    <source>
        <dbReference type="Proteomes" id="UP000245207"/>
    </source>
</evidence>
<dbReference type="GO" id="GO:0031461">
    <property type="term" value="C:cullin-RING ubiquitin ligase complex"/>
    <property type="evidence" value="ECO:0007669"/>
    <property type="project" value="TreeGrafter"/>
</dbReference>
<dbReference type="GO" id="GO:0031625">
    <property type="term" value="F:ubiquitin protein ligase binding"/>
    <property type="evidence" value="ECO:0007669"/>
    <property type="project" value="TreeGrafter"/>
</dbReference>
<dbReference type="PANTHER" id="PTHR13374">
    <property type="entry name" value="DET1 HOMOLOG DE-ETIOLATED-1 HOMOLOG"/>
    <property type="match status" value="1"/>
</dbReference>
<accession>A0A2U1N4H9</accession>
<dbReference type="Pfam" id="PF09737">
    <property type="entry name" value="Det1"/>
    <property type="match status" value="2"/>
</dbReference>
<dbReference type="STRING" id="35608.A0A2U1N4H9"/>
<name>A0A2U1N4H9_ARTAN</name>
<dbReference type="GO" id="GO:0005634">
    <property type="term" value="C:nucleus"/>
    <property type="evidence" value="ECO:0007669"/>
    <property type="project" value="TreeGrafter"/>
</dbReference>
<dbReference type="EMBL" id="PKPP01003652">
    <property type="protein sequence ID" value="PWA68354.1"/>
    <property type="molecule type" value="Genomic_DNA"/>
</dbReference>
<dbReference type="InterPro" id="IPR019138">
    <property type="entry name" value="De-etiolated_protein_1_Det1"/>
</dbReference>
<gene>
    <name evidence="1" type="ORF">CTI12_AA309470</name>
</gene>